<reference evidence="2 3" key="1">
    <citation type="submission" date="2019-10" db="EMBL/GenBank/DDBJ databases">
        <title>Cognatihalovulum marinum gen. nov. sp. nov., a new member of the family Rhodobacteraceae isolated from deep seawater of the Northwest Indian Ocean.</title>
        <authorList>
            <person name="Ruan C."/>
            <person name="Wang J."/>
            <person name="Zheng X."/>
            <person name="Song L."/>
            <person name="Zhu Y."/>
            <person name="Huang Y."/>
            <person name="Lu Z."/>
            <person name="Du W."/>
            <person name="Huang L."/>
            <person name="Dai X."/>
        </authorList>
    </citation>
    <scope>NUCLEOTIDE SEQUENCE [LARGE SCALE GENOMIC DNA]</scope>
    <source>
        <strain evidence="2 3">2CG4</strain>
    </source>
</reference>
<gene>
    <name evidence="2" type="primary">merF</name>
    <name evidence="2" type="ORF">GE300_12065</name>
</gene>
<dbReference type="NCBIfam" id="NF033565">
    <property type="entry name" value="trans_MerF"/>
    <property type="match status" value="1"/>
</dbReference>
<name>A0A6L5Z2N6_9RHOB</name>
<keyword evidence="3" id="KW-1185">Reference proteome</keyword>
<feature type="transmembrane region" description="Helical" evidence="1">
    <location>
        <begin position="49"/>
        <end position="67"/>
    </location>
</feature>
<organism evidence="2 3">
    <name type="scientific">Halovulum marinum</name>
    <dbReference type="NCBI Taxonomy" id="2662447"/>
    <lineage>
        <taxon>Bacteria</taxon>
        <taxon>Pseudomonadati</taxon>
        <taxon>Pseudomonadota</taxon>
        <taxon>Alphaproteobacteria</taxon>
        <taxon>Rhodobacterales</taxon>
        <taxon>Paracoccaceae</taxon>
        <taxon>Halovulum</taxon>
    </lineage>
</organism>
<dbReference type="Proteomes" id="UP000474957">
    <property type="component" value="Unassembled WGS sequence"/>
</dbReference>
<comment type="caution">
    <text evidence="2">The sequence shown here is derived from an EMBL/GenBank/DDBJ whole genome shotgun (WGS) entry which is preliminary data.</text>
</comment>
<feature type="transmembrane region" description="Helical" evidence="1">
    <location>
        <begin position="20"/>
        <end position="43"/>
    </location>
</feature>
<keyword evidence="1" id="KW-0472">Membrane</keyword>
<feature type="transmembrane region" description="Helical" evidence="1">
    <location>
        <begin position="101"/>
        <end position="119"/>
    </location>
</feature>
<protein>
    <submittedName>
        <fullName evidence="2">Mercury resistance system transport protein MerF</fullName>
    </submittedName>
</protein>
<proteinExistence type="predicted"/>
<evidence type="ECO:0000313" key="3">
    <source>
        <dbReference type="Proteomes" id="UP000474957"/>
    </source>
</evidence>
<dbReference type="RefSeq" id="WP_154446832.1">
    <property type="nucleotide sequence ID" value="NZ_WIND01000008.1"/>
</dbReference>
<evidence type="ECO:0000256" key="1">
    <source>
        <dbReference type="SAM" id="Phobius"/>
    </source>
</evidence>
<dbReference type="Gene3D" id="1.10.287.910">
    <property type="entry name" value="bacterial mercury transporter, merf"/>
    <property type="match status" value="1"/>
</dbReference>
<dbReference type="AlphaFoldDB" id="A0A6L5Z2N6"/>
<dbReference type="EMBL" id="WIND01000008">
    <property type="protein sequence ID" value="MSU90345.1"/>
    <property type="molecule type" value="Genomic_DNA"/>
</dbReference>
<dbReference type="InterPro" id="IPR021091">
    <property type="entry name" value="Mercury_ion_transport_MerF"/>
</dbReference>
<sequence length="134" mass="14104">MKAADEEHTTLLRRGLVGSVIAAICCFTPLLVVIVAGVGLSAFVGWLDYALFPMLFASLGVIAYALWLRAGQPGRSPKALVIGLAVAFSGLLFWLEFRFALRISVVAALAVAGYALWLGRSGGAAAEPIDGEPR</sequence>
<keyword evidence="1" id="KW-0812">Transmembrane</keyword>
<dbReference type="Pfam" id="PF11431">
    <property type="entry name" value="Transport_MerF"/>
    <property type="match status" value="1"/>
</dbReference>
<accession>A0A6L5Z2N6</accession>
<keyword evidence="1" id="KW-1133">Transmembrane helix</keyword>
<feature type="transmembrane region" description="Helical" evidence="1">
    <location>
        <begin position="79"/>
        <end position="95"/>
    </location>
</feature>
<dbReference type="GO" id="GO:0016020">
    <property type="term" value="C:membrane"/>
    <property type="evidence" value="ECO:0007669"/>
    <property type="project" value="InterPro"/>
</dbReference>
<evidence type="ECO:0000313" key="2">
    <source>
        <dbReference type="EMBL" id="MSU90345.1"/>
    </source>
</evidence>